<keyword evidence="1" id="KW-0812">Transmembrane</keyword>
<organism evidence="2">
    <name type="scientific">Rhizophora mucronata</name>
    <name type="common">Asiatic mangrove</name>
    <dbReference type="NCBI Taxonomy" id="61149"/>
    <lineage>
        <taxon>Eukaryota</taxon>
        <taxon>Viridiplantae</taxon>
        <taxon>Streptophyta</taxon>
        <taxon>Embryophyta</taxon>
        <taxon>Tracheophyta</taxon>
        <taxon>Spermatophyta</taxon>
        <taxon>Magnoliopsida</taxon>
        <taxon>eudicotyledons</taxon>
        <taxon>Gunneridae</taxon>
        <taxon>Pentapetalae</taxon>
        <taxon>rosids</taxon>
        <taxon>fabids</taxon>
        <taxon>Malpighiales</taxon>
        <taxon>Rhizophoraceae</taxon>
        <taxon>Rhizophora</taxon>
    </lineage>
</organism>
<keyword evidence="1" id="KW-1133">Transmembrane helix</keyword>
<sequence length="27" mass="3230">MTLHDSIVCLVLYDFQVFLISYLLRNL</sequence>
<proteinExistence type="predicted"/>
<reference evidence="2" key="1">
    <citation type="submission" date="2018-02" db="EMBL/GenBank/DDBJ databases">
        <title>Rhizophora mucronata_Transcriptome.</title>
        <authorList>
            <person name="Meera S.P."/>
            <person name="Sreeshan A."/>
            <person name="Augustine A."/>
        </authorList>
    </citation>
    <scope>NUCLEOTIDE SEQUENCE</scope>
    <source>
        <tissue evidence="2">Leaf</tissue>
    </source>
</reference>
<evidence type="ECO:0000313" key="2">
    <source>
        <dbReference type="EMBL" id="MBW83433.1"/>
    </source>
</evidence>
<feature type="transmembrane region" description="Helical" evidence="1">
    <location>
        <begin position="7"/>
        <end position="24"/>
    </location>
</feature>
<dbReference type="AlphaFoldDB" id="A0A2P2IQD7"/>
<dbReference type="EMBL" id="GGEC01002950">
    <property type="protein sequence ID" value="MBW83433.1"/>
    <property type="molecule type" value="Transcribed_RNA"/>
</dbReference>
<accession>A0A2P2IQD7</accession>
<protein>
    <submittedName>
        <fullName evidence="2">Uncharacterized protein</fullName>
    </submittedName>
</protein>
<name>A0A2P2IQD7_RHIMU</name>
<keyword evidence="1" id="KW-0472">Membrane</keyword>
<evidence type="ECO:0000256" key="1">
    <source>
        <dbReference type="SAM" id="Phobius"/>
    </source>
</evidence>